<evidence type="ECO:0000313" key="2">
    <source>
        <dbReference type="EMBL" id="GIL28238.1"/>
    </source>
</evidence>
<protein>
    <submittedName>
        <fullName evidence="2">Uncharacterized protein</fullName>
    </submittedName>
</protein>
<evidence type="ECO:0000313" key="3">
    <source>
        <dbReference type="Proteomes" id="UP000614996"/>
    </source>
</evidence>
<evidence type="ECO:0000256" key="1">
    <source>
        <dbReference type="SAM" id="MobiDB-lite"/>
    </source>
</evidence>
<dbReference type="AlphaFoldDB" id="A0A8J4ELW9"/>
<feature type="compositionally biased region" description="Low complexity" evidence="1">
    <location>
        <begin position="64"/>
        <end position="78"/>
    </location>
</feature>
<accession>A0A8J4ELW9</accession>
<feature type="compositionally biased region" description="Low complexity" evidence="1">
    <location>
        <begin position="8"/>
        <end position="51"/>
    </location>
</feature>
<proteinExistence type="predicted"/>
<organism evidence="2 3">
    <name type="scientific">Actinocatenispora comari</name>
    <dbReference type="NCBI Taxonomy" id="2807577"/>
    <lineage>
        <taxon>Bacteria</taxon>
        <taxon>Bacillati</taxon>
        <taxon>Actinomycetota</taxon>
        <taxon>Actinomycetes</taxon>
        <taxon>Micromonosporales</taxon>
        <taxon>Micromonosporaceae</taxon>
        <taxon>Actinocatenispora</taxon>
    </lineage>
</organism>
<feature type="region of interest" description="Disordered" evidence="1">
    <location>
        <begin position="1"/>
        <end position="78"/>
    </location>
</feature>
<dbReference type="EMBL" id="BOPO01000056">
    <property type="protein sequence ID" value="GIL28238.1"/>
    <property type="molecule type" value="Genomic_DNA"/>
</dbReference>
<comment type="caution">
    <text evidence="2">The sequence shown here is derived from an EMBL/GenBank/DDBJ whole genome shotgun (WGS) entry which is preliminary data.</text>
</comment>
<name>A0A8J4ELW9_9ACTN</name>
<gene>
    <name evidence="2" type="ORF">NUM_34920</name>
</gene>
<keyword evidence="3" id="KW-1185">Reference proteome</keyword>
<reference evidence="3" key="1">
    <citation type="journal article" date="2021" name="Int. J. Syst. Evol. Microbiol.">
        <title>Actinocatenispora comari sp. nov., an endophytic actinomycete isolated from aerial parts of Comarum salesowianum.</title>
        <authorList>
            <person name="Oyunbileg N."/>
            <person name="Iizaka Y."/>
            <person name="Hamada M."/>
            <person name="Davaapurev B.O."/>
            <person name="Fukumoto A."/>
            <person name="Tsetseg B."/>
            <person name="Kato F."/>
            <person name="Tamura T."/>
            <person name="Batkhuu J."/>
            <person name="Anzai Y."/>
        </authorList>
    </citation>
    <scope>NUCLEOTIDE SEQUENCE [LARGE SCALE GENOMIC DNA]</scope>
    <source>
        <strain evidence="3">NUM-2625</strain>
    </source>
</reference>
<sequence>MLLTGCKSSGTQAAGSPSPSSSGSPSGSVAPSPSGSTSAAPSPTPSSGAPRPSQPAPTKSSPATGTVRTYTGTVTQGVEPGCTILRGSGGTYELVGADATARKVLQPQASVEVRGYIEHGLMSHCMQGPMLKVVSAKAH</sequence>
<dbReference type="Proteomes" id="UP000614996">
    <property type="component" value="Unassembled WGS sequence"/>
</dbReference>